<keyword evidence="5" id="KW-1185">Reference proteome</keyword>
<evidence type="ECO:0000313" key="5">
    <source>
        <dbReference type="Proteomes" id="UP001152320"/>
    </source>
</evidence>
<organism evidence="4 5">
    <name type="scientific">Holothuria leucospilota</name>
    <name type="common">Black long sea cucumber</name>
    <name type="synonym">Mertensiothuria leucospilota</name>
    <dbReference type="NCBI Taxonomy" id="206669"/>
    <lineage>
        <taxon>Eukaryota</taxon>
        <taxon>Metazoa</taxon>
        <taxon>Echinodermata</taxon>
        <taxon>Eleutherozoa</taxon>
        <taxon>Echinozoa</taxon>
        <taxon>Holothuroidea</taxon>
        <taxon>Aspidochirotacea</taxon>
        <taxon>Aspidochirotida</taxon>
        <taxon>Holothuriidae</taxon>
        <taxon>Holothuria</taxon>
    </lineage>
</organism>
<keyword evidence="1" id="KW-0862">Zinc</keyword>
<name>A0A9Q1CTU5_HOLLE</name>
<feature type="domain" description="C2H2-type" evidence="3">
    <location>
        <begin position="3"/>
        <end position="31"/>
    </location>
</feature>
<keyword evidence="1" id="KW-0479">Metal-binding</keyword>
<dbReference type="PANTHER" id="PTHR33206">
    <property type="entry name" value="PROTEIN CBG10425"/>
    <property type="match status" value="1"/>
</dbReference>
<dbReference type="SMART" id="SM00355">
    <property type="entry name" value="ZnF_C2H2"/>
    <property type="match status" value="2"/>
</dbReference>
<comment type="caution">
    <text evidence="4">The sequence shown here is derived from an EMBL/GenBank/DDBJ whole genome shotgun (WGS) entry which is preliminary data.</text>
</comment>
<evidence type="ECO:0000256" key="2">
    <source>
        <dbReference type="SAM" id="MobiDB-lite"/>
    </source>
</evidence>
<dbReference type="OrthoDB" id="5988713at2759"/>
<dbReference type="PANTHER" id="PTHR33206:SF1">
    <property type="entry name" value="DNA-DIRECTED DNA POLYMERASE"/>
    <property type="match status" value="1"/>
</dbReference>
<accession>A0A9Q1CTU5</accession>
<protein>
    <submittedName>
        <fullName evidence="4">Zinc finger protein MSN4</fullName>
    </submittedName>
</protein>
<feature type="region of interest" description="Disordered" evidence="2">
    <location>
        <begin position="98"/>
        <end position="128"/>
    </location>
</feature>
<feature type="domain" description="C2H2-type" evidence="3">
    <location>
        <begin position="32"/>
        <end position="54"/>
    </location>
</feature>
<dbReference type="SUPFAM" id="SSF57667">
    <property type="entry name" value="beta-beta-alpha zinc fingers"/>
    <property type="match status" value="1"/>
</dbReference>
<dbReference type="SUPFAM" id="SSF56672">
    <property type="entry name" value="DNA/RNA polymerases"/>
    <property type="match status" value="1"/>
</dbReference>
<dbReference type="InterPro" id="IPR043502">
    <property type="entry name" value="DNA/RNA_pol_sf"/>
</dbReference>
<dbReference type="Proteomes" id="UP001152320">
    <property type="component" value="Chromosome 1"/>
</dbReference>
<dbReference type="Pfam" id="PF00096">
    <property type="entry name" value="zf-C2H2"/>
    <property type="match status" value="2"/>
</dbReference>
<gene>
    <name evidence="4" type="ORF">HOLleu_03623</name>
</gene>
<dbReference type="InterPro" id="IPR013087">
    <property type="entry name" value="Znf_C2H2_type"/>
</dbReference>
<proteinExistence type="predicted"/>
<dbReference type="PROSITE" id="PS50157">
    <property type="entry name" value="ZINC_FINGER_C2H2_2"/>
    <property type="match status" value="2"/>
</dbReference>
<evidence type="ECO:0000256" key="1">
    <source>
        <dbReference type="PROSITE-ProRule" id="PRU00042"/>
    </source>
</evidence>
<dbReference type="Gene3D" id="3.40.960.10">
    <property type="entry name" value="VSR Endonuclease"/>
    <property type="match status" value="1"/>
</dbReference>
<evidence type="ECO:0000259" key="3">
    <source>
        <dbReference type="PROSITE" id="PS50157"/>
    </source>
</evidence>
<dbReference type="InterPro" id="IPR036236">
    <property type="entry name" value="Znf_C2H2_sf"/>
</dbReference>
<dbReference type="PROSITE" id="PS00028">
    <property type="entry name" value="ZINC_FINGER_C2H2_1"/>
    <property type="match status" value="2"/>
</dbReference>
<dbReference type="GO" id="GO:0008270">
    <property type="term" value="F:zinc ion binding"/>
    <property type="evidence" value="ECO:0007669"/>
    <property type="project" value="UniProtKB-KW"/>
</dbReference>
<sequence length="1459" mass="170023">MAFECKLCEKVFCRFDHLKRHLNSVHTKDSKLQCGICFKTFSRKDSLRRHLKTHETVLTKGDQVQLNSALSDVSSSTYPVQPDFSELPDQTLTASATGSISSNEKFIEKPTKGNKRKRENTGETKEIVASSKRLKTSESVDFTSLEDPAEAPPNIDEHVSILQFPEGVDCSAEDVKKLCRKHWNTIRTKHRRQNKLRDTYNFRLMKTPPEELLHQSKMIFEDQKSVFKLNVGLGFFLRNIETCELRYYYASNNSKLFSEPFLIRNTQTLEHFNKALLAQDLLEHARLQRPNSKWVVEVITNVTYFVYKLPDHPIGCVTMDLPDFVKNNKALTTLERNRKTGERYKDNLCLFRCLALFRGSSPNSLEKETKKLCLEYSRQDPDNFGGIPLKELSSFEDTFKVNVVVYELIRHDVNDGDSARDATKDLKLCDSAGANVTARLVRRSLERYDNTLYVNLSGNHFSYISNIKMYTKSYVCCKCQKLWKDGNALLRHEMKCEGKGSKHKFPGGVFQIQKSVFENLEDEGFSVPEALRYHPHRVVFDFECYFTPNEEAAESVSKLVWEAKHVPLSASVCSNVPGYLEPHCFVSEKDPKTLIKKVVDYISEISASSQAILNETFNEFICSVKQKIAQDQDEWNSIQETYKEERRPKRHHLDVLLDSLTSWMSEIPVLGFNSGSYDINLIKEFFFPYLIETDPVSSVIKRNNNYMCLRTKNLNFLDISNYLAPGFSYDIFLKAFECSQTKGFFPFEWFSPDKLNDPQLPPHEAFYSDLKQSNISVEEYMYCQKVWREGNMKTMRDFLVWYNNRDVEPFVEALEKMANFYKERGIDAFKDGISVPGLTMKYLFKISNNPPFQLIDEKNKDLYYMFRDNLVGGPSIIFNRYQEKGKTFIRNNPKHICQKVVGYDANALYLWAIMQDMPTGSFTRRKADNGFKVTRTRPISNEWLEWKAFEGGVKIRHAMNNTEKRIGLRRIPVDGFCKETNTVLQFHGCYYHGHDCHLTRGKQVNAKNGVPMKELFKNTREIRNYILTQGYTYEEIWECEFREMKKNNQKLRQFLRSLYRPLEFRNKLTEKQIIRAILDDEIFGFVECDIHVPHHLRYMFSEMCPIFKNTDISVHDIGNHMKRFAMENNIMQTPRRSLIGSMFGKKILLTTPLIKWYLEHGLVITSVHQVIEYTPKRCFQTFGESVSSARRDGDSDPSKTIIADTMKLIGNSSYGKTITNRERHTNVKLGDASSSSKMINSPSFRDLNPIVDDCYEVELAKSTIKMDLPIQIGLFVYQYAKLRMLQFYYDCLQKFFDASRWEYVEMDTDSAYISIAANKLEEILKPDMREAFFREKHLWFPREDTEENRKYDKRTPGLFKVEWQGDGIVALCSKTYYCFGGVKGEKFSCKGVNKKRNEINEKIYKDVLEQMETKCAENKGFRVKDNKMFTYSLRKDAFTYFYPKRKVLADGITTTFLEI</sequence>
<evidence type="ECO:0000313" key="4">
    <source>
        <dbReference type="EMBL" id="KAJ8050419.1"/>
    </source>
</evidence>
<dbReference type="EMBL" id="JAIZAY010000001">
    <property type="protein sequence ID" value="KAJ8050419.1"/>
    <property type="molecule type" value="Genomic_DNA"/>
</dbReference>
<dbReference type="Gene3D" id="3.30.160.60">
    <property type="entry name" value="Classic Zinc Finger"/>
    <property type="match status" value="2"/>
</dbReference>
<reference evidence="4" key="1">
    <citation type="submission" date="2021-10" db="EMBL/GenBank/DDBJ databases">
        <title>Tropical sea cucumber genome reveals ecological adaptation and Cuvierian tubules defense mechanism.</title>
        <authorList>
            <person name="Chen T."/>
        </authorList>
    </citation>
    <scope>NUCLEOTIDE SEQUENCE</scope>
    <source>
        <strain evidence="4">Nanhai2018</strain>
        <tissue evidence="4">Muscle</tissue>
    </source>
</reference>
<keyword evidence="1" id="KW-0863">Zinc-finger</keyword>